<dbReference type="SUPFAM" id="SSF55874">
    <property type="entry name" value="ATPase domain of HSP90 chaperone/DNA topoisomerase II/histidine kinase"/>
    <property type="match status" value="1"/>
</dbReference>
<dbReference type="Gene3D" id="1.10.287.130">
    <property type="match status" value="1"/>
</dbReference>
<dbReference type="EC" id="2.7.13.3" evidence="2"/>
<dbReference type="InterPro" id="IPR003661">
    <property type="entry name" value="HisK_dim/P_dom"/>
</dbReference>
<evidence type="ECO:0000313" key="10">
    <source>
        <dbReference type="Proteomes" id="UP000661112"/>
    </source>
</evidence>
<dbReference type="RefSeq" id="WP_190469570.1">
    <property type="nucleotide sequence ID" value="NZ_JACJSG010000008.1"/>
</dbReference>
<gene>
    <name evidence="9" type="ORF">H6G83_08040</name>
</gene>
<dbReference type="InterPro" id="IPR036097">
    <property type="entry name" value="HisK_dim/P_sf"/>
</dbReference>
<dbReference type="PANTHER" id="PTHR43711">
    <property type="entry name" value="TWO-COMPONENT HISTIDINE KINASE"/>
    <property type="match status" value="1"/>
</dbReference>
<evidence type="ECO:0000256" key="6">
    <source>
        <dbReference type="ARBA" id="ARBA00023012"/>
    </source>
</evidence>
<dbReference type="Proteomes" id="UP000661112">
    <property type="component" value="Unassembled WGS sequence"/>
</dbReference>
<dbReference type="PANTHER" id="PTHR43711:SF1">
    <property type="entry name" value="HISTIDINE KINASE 1"/>
    <property type="match status" value="1"/>
</dbReference>
<dbReference type="CDD" id="cd00075">
    <property type="entry name" value="HATPase"/>
    <property type="match status" value="1"/>
</dbReference>
<feature type="transmembrane region" description="Helical" evidence="7">
    <location>
        <begin position="80"/>
        <end position="97"/>
    </location>
</feature>
<dbReference type="InterPro" id="IPR005467">
    <property type="entry name" value="His_kinase_dom"/>
</dbReference>
<evidence type="ECO:0000256" key="3">
    <source>
        <dbReference type="ARBA" id="ARBA00022553"/>
    </source>
</evidence>
<keyword evidence="6" id="KW-0902">Two-component regulatory system</keyword>
<evidence type="ECO:0000256" key="4">
    <source>
        <dbReference type="ARBA" id="ARBA00022679"/>
    </source>
</evidence>
<dbReference type="GO" id="GO:0016301">
    <property type="term" value="F:kinase activity"/>
    <property type="evidence" value="ECO:0007669"/>
    <property type="project" value="UniProtKB-KW"/>
</dbReference>
<keyword evidence="7" id="KW-0472">Membrane</keyword>
<feature type="transmembrane region" description="Helical" evidence="7">
    <location>
        <begin position="28"/>
        <end position="47"/>
    </location>
</feature>
<dbReference type="SUPFAM" id="SSF47384">
    <property type="entry name" value="Homodimeric domain of signal transducing histidine kinase"/>
    <property type="match status" value="1"/>
</dbReference>
<keyword evidence="10" id="KW-1185">Reference proteome</keyword>
<evidence type="ECO:0000256" key="7">
    <source>
        <dbReference type="SAM" id="Phobius"/>
    </source>
</evidence>
<keyword evidence="7" id="KW-0812">Transmembrane</keyword>
<evidence type="ECO:0000256" key="1">
    <source>
        <dbReference type="ARBA" id="ARBA00000085"/>
    </source>
</evidence>
<evidence type="ECO:0000256" key="2">
    <source>
        <dbReference type="ARBA" id="ARBA00012438"/>
    </source>
</evidence>
<dbReference type="Pfam" id="PF02518">
    <property type="entry name" value="HATPase_c"/>
    <property type="match status" value="1"/>
</dbReference>
<proteinExistence type="predicted"/>
<keyword evidence="7" id="KW-1133">Transmembrane helix</keyword>
<sequence length="375" mass="42280">MNLVNLLKRQLAKVPLVKINPSSLQFRLTAGIIIIFTLSYSSFTIWLDWEIKKFFMVTFQEYGISYDDPKLSILMQNVKTVSLFVVAITITIAHLLVKRSLLPLQQMNQWAATYAQELTPYQPKLTGTLSEVKAIAKTWNDLLIRLTDVREQQRQFTNDIAHELRSPLSMVYAYLQRSLQRSHNLADSQKEALTMAVADAERMTHILQDLLDLARAGSSAMPLQTEQLIINDVIADMAQMSEKFEYRAILLELAPFPIKAKADRTQLMQILNHLIDNAVKHSNIDEPITLQLTQADNWAVIQVIDHGCGIPLAEQSRIFEPFYRVDTSRTRATGGTGLGLSIVKRLVERMGGQVGVRSEPGYGSTFILKLPALGV</sequence>
<dbReference type="EMBL" id="JACJSG010000008">
    <property type="protein sequence ID" value="MBD2500568.1"/>
    <property type="molecule type" value="Genomic_DNA"/>
</dbReference>
<dbReference type="InterPro" id="IPR004358">
    <property type="entry name" value="Sig_transdc_His_kin-like_C"/>
</dbReference>
<comment type="caution">
    <text evidence="9">The sequence shown here is derived from an EMBL/GenBank/DDBJ whole genome shotgun (WGS) entry which is preliminary data.</text>
</comment>
<dbReference type="InterPro" id="IPR050736">
    <property type="entry name" value="Sensor_HK_Regulatory"/>
</dbReference>
<evidence type="ECO:0000313" key="9">
    <source>
        <dbReference type="EMBL" id="MBD2500568.1"/>
    </source>
</evidence>
<evidence type="ECO:0000256" key="5">
    <source>
        <dbReference type="ARBA" id="ARBA00022777"/>
    </source>
</evidence>
<keyword evidence="5 9" id="KW-0418">Kinase</keyword>
<dbReference type="SMART" id="SM00388">
    <property type="entry name" value="HisKA"/>
    <property type="match status" value="1"/>
</dbReference>
<accession>A0ABR8D0A4</accession>
<dbReference type="Pfam" id="PF00512">
    <property type="entry name" value="HisKA"/>
    <property type="match status" value="1"/>
</dbReference>
<dbReference type="CDD" id="cd00082">
    <property type="entry name" value="HisKA"/>
    <property type="match status" value="1"/>
</dbReference>
<dbReference type="InterPro" id="IPR003594">
    <property type="entry name" value="HATPase_dom"/>
</dbReference>
<dbReference type="PRINTS" id="PR00344">
    <property type="entry name" value="BCTRLSENSOR"/>
</dbReference>
<name>A0ABR8D0A4_9NOST</name>
<reference evidence="9 10" key="1">
    <citation type="journal article" date="2020" name="ISME J.">
        <title>Comparative genomics reveals insights into cyanobacterial evolution and habitat adaptation.</title>
        <authorList>
            <person name="Chen M.Y."/>
            <person name="Teng W.K."/>
            <person name="Zhao L."/>
            <person name="Hu C.X."/>
            <person name="Zhou Y.K."/>
            <person name="Han B.P."/>
            <person name="Song L.R."/>
            <person name="Shu W.S."/>
        </authorList>
    </citation>
    <scope>NUCLEOTIDE SEQUENCE [LARGE SCALE GENOMIC DNA]</scope>
    <source>
        <strain evidence="9 10">FACHB-119</strain>
    </source>
</reference>
<feature type="domain" description="Histidine kinase" evidence="8">
    <location>
        <begin position="159"/>
        <end position="374"/>
    </location>
</feature>
<evidence type="ECO:0000259" key="8">
    <source>
        <dbReference type="PROSITE" id="PS50109"/>
    </source>
</evidence>
<dbReference type="InterPro" id="IPR036890">
    <property type="entry name" value="HATPase_C_sf"/>
</dbReference>
<keyword evidence="3" id="KW-0597">Phosphoprotein</keyword>
<dbReference type="Gene3D" id="3.30.565.10">
    <property type="entry name" value="Histidine kinase-like ATPase, C-terminal domain"/>
    <property type="match status" value="1"/>
</dbReference>
<comment type="catalytic activity">
    <reaction evidence="1">
        <text>ATP + protein L-histidine = ADP + protein N-phospho-L-histidine.</text>
        <dbReference type="EC" id="2.7.13.3"/>
    </reaction>
</comment>
<dbReference type="PROSITE" id="PS50109">
    <property type="entry name" value="HIS_KIN"/>
    <property type="match status" value="1"/>
</dbReference>
<organism evidence="9 10">
    <name type="scientific">Anabaena azotica FACHB-119</name>
    <dbReference type="NCBI Taxonomy" id="947527"/>
    <lineage>
        <taxon>Bacteria</taxon>
        <taxon>Bacillati</taxon>
        <taxon>Cyanobacteriota</taxon>
        <taxon>Cyanophyceae</taxon>
        <taxon>Nostocales</taxon>
        <taxon>Nostocaceae</taxon>
        <taxon>Anabaena</taxon>
        <taxon>Anabaena azotica</taxon>
    </lineage>
</organism>
<dbReference type="SMART" id="SM00387">
    <property type="entry name" value="HATPase_c"/>
    <property type="match status" value="1"/>
</dbReference>
<protein>
    <recommendedName>
        <fullName evidence="2">histidine kinase</fullName>
        <ecNumber evidence="2">2.7.13.3</ecNumber>
    </recommendedName>
</protein>
<keyword evidence="4 9" id="KW-0808">Transferase</keyword>